<dbReference type="InterPro" id="IPR037198">
    <property type="entry name" value="MutL_C_sf"/>
</dbReference>
<feature type="compositionally biased region" description="Acidic residues" evidence="2">
    <location>
        <begin position="1098"/>
        <end position="1107"/>
    </location>
</feature>
<dbReference type="Gene3D" id="3.30.565.10">
    <property type="entry name" value="Histidine kinase-like ATPase, C-terminal domain"/>
    <property type="match status" value="1"/>
</dbReference>
<feature type="region of interest" description="Disordered" evidence="2">
    <location>
        <begin position="1"/>
        <end position="22"/>
    </location>
</feature>
<feature type="region of interest" description="Disordered" evidence="2">
    <location>
        <begin position="573"/>
        <end position="597"/>
    </location>
</feature>
<feature type="domain" description="MutL C-terminal dimerisation" evidence="3">
    <location>
        <begin position="780"/>
        <end position="1005"/>
    </location>
</feature>
<dbReference type="InterPro" id="IPR036890">
    <property type="entry name" value="HATPase_C_sf"/>
</dbReference>
<dbReference type="GO" id="GO:0016887">
    <property type="term" value="F:ATP hydrolysis activity"/>
    <property type="evidence" value="ECO:0007669"/>
    <property type="project" value="InterPro"/>
</dbReference>
<dbReference type="Pfam" id="PF13589">
    <property type="entry name" value="HATPase_c_3"/>
    <property type="match status" value="1"/>
</dbReference>
<dbReference type="EMBL" id="BOLY01000004">
    <property type="protein sequence ID" value="GIZ44153.1"/>
    <property type="molecule type" value="Genomic_DNA"/>
</dbReference>
<dbReference type="SMART" id="SM00853">
    <property type="entry name" value="MutL_C"/>
    <property type="match status" value="1"/>
</dbReference>
<reference evidence="4 5" key="1">
    <citation type="submission" date="2021-01" db="EMBL/GenBank/DDBJ databases">
        <title>Cercospora kikuchii MAFF 305040 whole genome shotgun sequence.</title>
        <authorList>
            <person name="Kashiwa T."/>
            <person name="Suzuki T."/>
        </authorList>
    </citation>
    <scope>NUCLEOTIDE SEQUENCE [LARGE SCALE GENOMIC DNA]</scope>
    <source>
        <strain evidence="4 5">MAFF 305040</strain>
    </source>
</reference>
<dbReference type="InterPro" id="IPR038973">
    <property type="entry name" value="MutL/Mlh/Pms-like"/>
</dbReference>
<dbReference type="AlphaFoldDB" id="A0A9P3CK00"/>
<dbReference type="SUPFAM" id="SSF55874">
    <property type="entry name" value="ATPase domain of HSP90 chaperone/DNA topoisomerase II/histidine kinase"/>
    <property type="match status" value="1"/>
</dbReference>
<dbReference type="SUPFAM" id="SSF118116">
    <property type="entry name" value="DNA mismatch repair protein MutL"/>
    <property type="match status" value="1"/>
</dbReference>
<name>A0A9P3CK00_9PEZI</name>
<protein>
    <recommendedName>
        <fullName evidence="3">MutL C-terminal dimerisation domain-containing protein</fullName>
    </recommendedName>
</protein>
<feature type="region of interest" description="Disordered" evidence="2">
    <location>
        <begin position="610"/>
        <end position="630"/>
    </location>
</feature>
<dbReference type="GO" id="GO:0005524">
    <property type="term" value="F:ATP binding"/>
    <property type="evidence" value="ECO:0007669"/>
    <property type="project" value="InterPro"/>
</dbReference>
<dbReference type="PANTHER" id="PTHR10073">
    <property type="entry name" value="DNA MISMATCH REPAIR PROTEIN MLH, PMS, MUTL"/>
    <property type="match status" value="1"/>
</dbReference>
<dbReference type="InterPro" id="IPR042121">
    <property type="entry name" value="MutL_C_regsub"/>
</dbReference>
<feature type="region of interest" description="Disordered" evidence="2">
    <location>
        <begin position="951"/>
        <end position="971"/>
    </location>
</feature>
<dbReference type="GO" id="GO:0032300">
    <property type="term" value="C:mismatch repair complex"/>
    <property type="evidence" value="ECO:0007669"/>
    <property type="project" value="InterPro"/>
</dbReference>
<evidence type="ECO:0000259" key="3">
    <source>
        <dbReference type="SMART" id="SM00853"/>
    </source>
</evidence>
<feature type="region of interest" description="Disordered" evidence="2">
    <location>
        <begin position="350"/>
        <end position="375"/>
    </location>
</feature>
<organism evidence="4 5">
    <name type="scientific">Cercospora kikuchii</name>
    <dbReference type="NCBI Taxonomy" id="84275"/>
    <lineage>
        <taxon>Eukaryota</taxon>
        <taxon>Fungi</taxon>
        <taxon>Dikarya</taxon>
        <taxon>Ascomycota</taxon>
        <taxon>Pezizomycotina</taxon>
        <taxon>Dothideomycetes</taxon>
        <taxon>Dothideomycetidae</taxon>
        <taxon>Mycosphaerellales</taxon>
        <taxon>Mycosphaerellaceae</taxon>
        <taxon>Cercospora</taxon>
    </lineage>
</organism>
<dbReference type="InterPro" id="IPR042120">
    <property type="entry name" value="MutL_C_dimsub"/>
</dbReference>
<evidence type="ECO:0000256" key="2">
    <source>
        <dbReference type="SAM" id="MobiDB-lite"/>
    </source>
</evidence>
<keyword evidence="5" id="KW-1185">Reference proteome</keyword>
<comment type="similarity">
    <text evidence="1">Belongs to the DNA mismatch repair MutL/HexB family.</text>
</comment>
<dbReference type="GeneID" id="68292934"/>
<feature type="region of interest" description="Disordered" evidence="2">
    <location>
        <begin position="432"/>
        <end position="479"/>
    </location>
</feature>
<proteinExistence type="inferred from homology"/>
<dbReference type="Gene3D" id="3.30.1370.100">
    <property type="entry name" value="MutL, C-terminal domain, regulatory subdomain"/>
    <property type="match status" value="1"/>
</dbReference>
<dbReference type="Proteomes" id="UP000825890">
    <property type="component" value="Unassembled WGS sequence"/>
</dbReference>
<dbReference type="OrthoDB" id="429932at2759"/>
<evidence type="ECO:0000256" key="1">
    <source>
        <dbReference type="ARBA" id="ARBA00006082"/>
    </source>
</evidence>
<feature type="region of interest" description="Disordered" evidence="2">
    <location>
        <begin position="518"/>
        <end position="537"/>
    </location>
</feature>
<gene>
    <name evidence="4" type="ORF">CKM354_000735900</name>
</gene>
<dbReference type="InterPro" id="IPR014790">
    <property type="entry name" value="MutL_C"/>
</dbReference>
<dbReference type="Gene3D" id="3.30.1540.20">
    <property type="entry name" value="MutL, C-terminal domain, dimerisation subdomain"/>
    <property type="match status" value="2"/>
</dbReference>
<dbReference type="GO" id="GO:0140664">
    <property type="term" value="F:ATP-dependent DNA damage sensor activity"/>
    <property type="evidence" value="ECO:0007669"/>
    <property type="project" value="InterPro"/>
</dbReference>
<comment type="caution">
    <text evidence="4">The sequence shown here is derived from an EMBL/GenBank/DDBJ whole genome shotgun (WGS) entry which is preliminary data.</text>
</comment>
<dbReference type="RefSeq" id="XP_044658640.1">
    <property type="nucleotide sequence ID" value="XM_044802705.1"/>
</dbReference>
<dbReference type="GO" id="GO:0006298">
    <property type="term" value="P:mismatch repair"/>
    <property type="evidence" value="ECO:0007669"/>
    <property type="project" value="InterPro"/>
</dbReference>
<evidence type="ECO:0000313" key="4">
    <source>
        <dbReference type="EMBL" id="GIZ44153.1"/>
    </source>
</evidence>
<sequence>MIGLPVPPRRDLQHGEPAAPGPPRILPLSAEAVAQIHSSKHITTLQGVVCSLLENSLDAGADKVSISVDWTRGNCSVEDNGTGILSEEFLENGGLGRMHCTSKRSAARQQNDPLHGSTGTFLAELAAMSLLEISSLPERGTMSGTLTMHHGKVIARQVRAADTSLVATIHQSHGTSVSVRDLFGNMPVRVKQRALSADSGNDHEKAWLELKRDIAALLLAWPRPCSIKVREPDAEAHRVTFNSGSAASLTKRGLGQLEGKSVQHDLRDTLPVIFQASLAPTESRSRWVPLSASTSLVSLRGMICLEPSPNKQCQFIAIGVSPCAWNDAHHDLYHAVNRLFANSSFGASENGLRHANTSPRPNTVPRKSHGERAQKSLDRHAMYVLQLSLREANRAVDVDAAATSEATMKCLVDILEAAVHAWLESNLFRPRKHRERRDDRFRPSTAATGRDSRTDPGLPIRRPSSARFSAGGAGPADLDEDAVKKYGRVIDLSTELHATRHSPDRLSIEEDARHNLTRLRAGPPRNKHHADPVNAKPCSEARDSFLRVLPGASMIHKSSPATPLASKIRAPPLQAGDLNSKKPVPSTYDPEAPSSDNFSKIDEEELLRAEQAWQSQERHTSPSGEDITTWADPVSGQIFHVNSRTGVVLPTDKNATDSLDRDTGNLRHYAAINTSVSSAGKPISLSRRSALAKDRPAIASSAKEPWLPGFLREWNNPVFAKKDEESIATASMFGPGLIEQLEEELRPCAGNKYREIFARHSVQRSVGTTLSRSALQHTEVISQVDQKFILVKMLSLNSERRTENETDSGSTLVLVDQHAASERIILEELLSEMMGSSTSGNDNQPGVSVRSASLQKDTTRGKSLVFEISAREQELFTHYRAHFQSWGITYNLPAPYLTSSLESRNHNYSGDSAHRLILTYLPTAIAERCSNSPALAIELLRTEIWSFVDGGRKPVPPTKPRPVSDNEGADDQPPWISLLPHIPAKMLSMLHSRACRSAIMFNDVLTKEECTVLMKKLATCTFPFVCAHGRVGMVPVMDLGRSGEIEGLGGIAARATGKIFDGGDDGKQTCRGDFVEINRLKEFMREARKRQRGGTGGDDAEDEDVEMSEASPHKFS</sequence>
<dbReference type="PANTHER" id="PTHR10073:SF47">
    <property type="entry name" value="DNA MISMATCH REPAIR PROTEIN MLH3"/>
    <property type="match status" value="1"/>
</dbReference>
<evidence type="ECO:0000313" key="5">
    <source>
        <dbReference type="Proteomes" id="UP000825890"/>
    </source>
</evidence>
<feature type="region of interest" description="Disordered" evidence="2">
    <location>
        <begin position="1086"/>
        <end position="1116"/>
    </location>
</feature>
<accession>A0A9P3CK00</accession>